<reference evidence="4 5" key="1">
    <citation type="submission" date="2024-02" db="EMBL/GenBank/DDBJ databases">
        <title>First report Erwinia aphidicola in onion in Chile.</title>
        <authorList>
            <person name="Valenzuela M."/>
            <person name="Pena M."/>
            <person name="Dutta B."/>
        </authorList>
    </citation>
    <scope>NUCLEOTIDE SEQUENCE [LARGE SCALE GENOMIC DNA]</scope>
    <source>
        <strain evidence="4 5">QCJ3A</strain>
    </source>
</reference>
<feature type="transmembrane region" description="Helical" evidence="3">
    <location>
        <begin position="7"/>
        <end position="23"/>
    </location>
</feature>
<evidence type="ECO:0000256" key="1">
    <source>
        <dbReference type="ARBA" id="ARBA00044755"/>
    </source>
</evidence>
<keyword evidence="5" id="KW-1185">Reference proteome</keyword>
<keyword evidence="3" id="KW-0472">Membrane</keyword>
<dbReference type="PANTHER" id="PTHR35024:SF4">
    <property type="entry name" value="POLYMER-FORMING CYTOSKELETAL PROTEIN"/>
    <property type="match status" value="1"/>
</dbReference>
<protein>
    <submittedName>
        <fullName evidence="4">Polymer-forming cytoskeletal protein</fullName>
    </submittedName>
</protein>
<dbReference type="EMBL" id="JBANEI010000026">
    <property type="protein sequence ID" value="MEI2684396.1"/>
    <property type="molecule type" value="Genomic_DNA"/>
</dbReference>
<gene>
    <name evidence="4" type="ORF">V8N49_22450</name>
</gene>
<keyword evidence="3" id="KW-0812">Transmembrane</keyword>
<comment type="similarity">
    <text evidence="1">Belongs to the bactofilin family.</text>
</comment>
<evidence type="ECO:0000256" key="3">
    <source>
        <dbReference type="SAM" id="Phobius"/>
    </source>
</evidence>
<accession>A0ABU8DM27</accession>
<dbReference type="Proteomes" id="UP001306592">
    <property type="component" value="Unassembled WGS sequence"/>
</dbReference>
<feature type="transmembrane region" description="Helical" evidence="3">
    <location>
        <begin position="29"/>
        <end position="48"/>
    </location>
</feature>
<comment type="caution">
    <text evidence="4">The sequence shown here is derived from an EMBL/GenBank/DDBJ whole genome shotgun (WGS) entry which is preliminary data.</text>
</comment>
<dbReference type="InterPro" id="IPR007607">
    <property type="entry name" value="BacA/B"/>
</dbReference>
<dbReference type="Pfam" id="PF04519">
    <property type="entry name" value="Bactofilin"/>
    <property type="match status" value="1"/>
</dbReference>
<sequence length="232" mass="25036">MKKNWPLWGIWIFWGCAIVAFALSQKRIMYLLAIAAGLCILFLFILSLHKKRMVAHVLNFSKKDRDAGVGKNAPALNTEPAKAATSERHDDLMIKETTISLGSVLRGEITNENNITVNGTVEGNITSQKITQIGKEGSVVGTVKSAKLVINGLLKGSCHAGSVTIMSRGRVEGEIYTNELAIEKGGAFIGMSHQVEDEMALANKREKRPTEASHKAPAALAAVKDNPLSSQA</sequence>
<dbReference type="PANTHER" id="PTHR35024">
    <property type="entry name" value="HYPOTHETICAL CYTOSOLIC PROTEIN"/>
    <property type="match status" value="1"/>
</dbReference>
<name>A0ABU8DM27_ERWAP</name>
<evidence type="ECO:0000256" key="2">
    <source>
        <dbReference type="SAM" id="MobiDB-lite"/>
    </source>
</evidence>
<evidence type="ECO:0000313" key="5">
    <source>
        <dbReference type="Proteomes" id="UP001306592"/>
    </source>
</evidence>
<organism evidence="4 5">
    <name type="scientific">Erwinia aphidicola</name>
    <dbReference type="NCBI Taxonomy" id="68334"/>
    <lineage>
        <taxon>Bacteria</taxon>
        <taxon>Pseudomonadati</taxon>
        <taxon>Pseudomonadota</taxon>
        <taxon>Gammaproteobacteria</taxon>
        <taxon>Enterobacterales</taxon>
        <taxon>Erwiniaceae</taxon>
        <taxon>Erwinia</taxon>
    </lineage>
</organism>
<feature type="region of interest" description="Disordered" evidence="2">
    <location>
        <begin position="201"/>
        <end position="232"/>
    </location>
</feature>
<dbReference type="RefSeq" id="WP_230050779.1">
    <property type="nucleotide sequence ID" value="NZ_CAKKMT010000023.1"/>
</dbReference>
<evidence type="ECO:0000313" key="4">
    <source>
        <dbReference type="EMBL" id="MEI2684396.1"/>
    </source>
</evidence>
<keyword evidence="3" id="KW-1133">Transmembrane helix</keyword>
<proteinExistence type="inferred from homology"/>